<reference evidence="2 3" key="1">
    <citation type="journal article" date="2017" name="Mol. Biol. Evol.">
        <title>The 4-celled Tetrabaena socialis nuclear genome reveals the essential components for genetic control of cell number at the origin of multicellularity in the volvocine lineage.</title>
        <authorList>
            <person name="Featherston J."/>
            <person name="Arakaki Y."/>
            <person name="Hanschen E.R."/>
            <person name="Ferris P.J."/>
            <person name="Michod R.E."/>
            <person name="Olson B.J.S.C."/>
            <person name="Nozaki H."/>
            <person name="Durand P.M."/>
        </authorList>
    </citation>
    <scope>NUCLEOTIDE SEQUENCE [LARGE SCALE GENOMIC DNA]</scope>
    <source>
        <strain evidence="2 3">NIES-571</strain>
    </source>
</reference>
<dbReference type="PANTHER" id="PTHR44119">
    <property type="entry name" value="MAGNESIUM-CHELATASE SUBUNIT CHLH, CHLOROPLASTIC"/>
    <property type="match status" value="1"/>
</dbReference>
<feature type="non-terminal residue" evidence="2">
    <location>
        <position position="108"/>
    </location>
</feature>
<dbReference type="EMBL" id="PGGS01000806">
    <property type="protein sequence ID" value="PNH01732.1"/>
    <property type="molecule type" value="Genomic_DNA"/>
</dbReference>
<gene>
    <name evidence="2" type="ORF">TSOC_012360</name>
</gene>
<dbReference type="OrthoDB" id="10252009at2759"/>
<name>A0A2J7ZN79_9CHLO</name>
<dbReference type="InterPro" id="IPR003672">
    <property type="entry name" value="CobN/Mg_chltase"/>
</dbReference>
<feature type="domain" description="CobN/magnesium chelatase" evidence="1">
    <location>
        <begin position="1"/>
        <end position="80"/>
    </location>
</feature>
<keyword evidence="3" id="KW-1185">Reference proteome</keyword>
<evidence type="ECO:0000313" key="2">
    <source>
        <dbReference type="EMBL" id="PNH01732.1"/>
    </source>
</evidence>
<proteinExistence type="predicted"/>
<evidence type="ECO:0000313" key="3">
    <source>
        <dbReference type="Proteomes" id="UP000236333"/>
    </source>
</evidence>
<dbReference type="Pfam" id="PF02514">
    <property type="entry name" value="CobN-Mg_chel"/>
    <property type="match status" value="1"/>
</dbReference>
<organism evidence="2 3">
    <name type="scientific">Tetrabaena socialis</name>
    <dbReference type="NCBI Taxonomy" id="47790"/>
    <lineage>
        <taxon>Eukaryota</taxon>
        <taxon>Viridiplantae</taxon>
        <taxon>Chlorophyta</taxon>
        <taxon>core chlorophytes</taxon>
        <taxon>Chlorophyceae</taxon>
        <taxon>CS clade</taxon>
        <taxon>Chlamydomonadales</taxon>
        <taxon>Tetrabaenaceae</taxon>
        <taxon>Tetrabaena</taxon>
    </lineage>
</organism>
<sequence length="108" mass="11772">MAAQGSGGAYEISTRMTALVGWGATTNFSDNWVWDQAAETYVNDEEMAATLRKNNPQAFSNVLRRMIEAHGRGMWDASPELLAQLRGLYGEMDDELEGVGSGGGKKKK</sequence>
<protein>
    <submittedName>
        <fullName evidence="2">Magnesium-chelatase subunit H</fullName>
    </submittedName>
</protein>
<evidence type="ECO:0000259" key="1">
    <source>
        <dbReference type="Pfam" id="PF02514"/>
    </source>
</evidence>
<comment type="caution">
    <text evidence="2">The sequence shown here is derived from an EMBL/GenBank/DDBJ whole genome shotgun (WGS) entry which is preliminary data.</text>
</comment>
<dbReference type="PANTHER" id="PTHR44119:SF1">
    <property type="entry name" value="MAGNESIUM-CHELATASE SUBUNIT CHLH, CHLOROPLASTIC"/>
    <property type="match status" value="1"/>
</dbReference>
<accession>A0A2J7ZN79</accession>
<dbReference type="Proteomes" id="UP000236333">
    <property type="component" value="Unassembled WGS sequence"/>
</dbReference>
<dbReference type="AlphaFoldDB" id="A0A2J7ZN79"/>